<evidence type="ECO:0000256" key="1">
    <source>
        <dbReference type="SAM" id="Coils"/>
    </source>
</evidence>
<feature type="compositionally biased region" description="Polar residues" evidence="2">
    <location>
        <begin position="1"/>
        <end position="10"/>
    </location>
</feature>
<feature type="compositionally biased region" description="Basic and acidic residues" evidence="2">
    <location>
        <begin position="34"/>
        <end position="49"/>
    </location>
</feature>
<evidence type="ECO:0000313" key="4">
    <source>
        <dbReference type="Proteomes" id="UP000474565"/>
    </source>
</evidence>
<feature type="region of interest" description="Disordered" evidence="2">
    <location>
        <begin position="1"/>
        <end position="68"/>
    </location>
</feature>
<evidence type="ECO:0000256" key="2">
    <source>
        <dbReference type="SAM" id="MobiDB-lite"/>
    </source>
</evidence>
<feature type="coiled-coil region" evidence="1">
    <location>
        <begin position="74"/>
        <end position="101"/>
    </location>
</feature>
<proteinExistence type="predicted"/>
<reference evidence="3 4" key="1">
    <citation type="submission" date="2019-12" db="EMBL/GenBank/DDBJ databases">
        <title>Novel species isolated from a subtropical stream in China.</title>
        <authorList>
            <person name="Lu H."/>
        </authorList>
    </citation>
    <scope>NUCLEOTIDE SEQUENCE [LARGE SCALE GENOMIC DNA]</scope>
    <source>
        <strain evidence="3 4">FT50W</strain>
    </source>
</reference>
<gene>
    <name evidence="3" type="ORF">GTP44_02810</name>
</gene>
<accession>A0A6L8MDR2</accession>
<evidence type="ECO:0000313" key="3">
    <source>
        <dbReference type="EMBL" id="MYM80893.1"/>
    </source>
</evidence>
<dbReference type="EMBL" id="WWCP01000002">
    <property type="protein sequence ID" value="MYM80893.1"/>
    <property type="molecule type" value="Genomic_DNA"/>
</dbReference>
<dbReference type="AlphaFoldDB" id="A0A6L8MDR2"/>
<keyword evidence="1" id="KW-0175">Coiled coil</keyword>
<dbReference type="Proteomes" id="UP000474565">
    <property type="component" value="Unassembled WGS sequence"/>
</dbReference>
<organism evidence="3 4">
    <name type="scientific">Duganella lactea</name>
    <dbReference type="NCBI Taxonomy" id="2692173"/>
    <lineage>
        <taxon>Bacteria</taxon>
        <taxon>Pseudomonadati</taxon>
        <taxon>Pseudomonadota</taxon>
        <taxon>Betaproteobacteria</taxon>
        <taxon>Burkholderiales</taxon>
        <taxon>Oxalobacteraceae</taxon>
        <taxon>Telluria group</taxon>
        <taxon>Duganella</taxon>
    </lineage>
</organism>
<name>A0A6L8MDR2_9BURK</name>
<protein>
    <submittedName>
        <fullName evidence="3">Uncharacterized protein</fullName>
    </submittedName>
</protein>
<comment type="caution">
    <text evidence="3">The sequence shown here is derived from an EMBL/GenBank/DDBJ whole genome shotgun (WGS) entry which is preliminary data.</text>
</comment>
<sequence>MKQADDNQTLELDMAGARRGRGRPATGNAMSSAERQKAYRDRKREEKHAIVTSRNASQEMPPDDGSPRRLIAELDKAHKTVEALRRENALLAAELAASKRAYADLAKRLKT</sequence>
<dbReference type="RefSeq" id="WP_161018236.1">
    <property type="nucleotide sequence ID" value="NZ_WWCP01000002.1"/>
</dbReference>